<protein>
    <submittedName>
        <fullName evidence="2">FG-GAP repeat</fullName>
    </submittedName>
</protein>
<reference evidence="2 3" key="1">
    <citation type="journal article" date="2016" name="Front. Microbiol.">
        <title>Fuerstia marisgermanicae gen. nov., sp. nov., an Unusual Member of the Phylum Planctomycetes from the German Wadden Sea.</title>
        <authorList>
            <person name="Kohn T."/>
            <person name="Heuer A."/>
            <person name="Jogler M."/>
            <person name="Vollmers J."/>
            <person name="Boedeker C."/>
            <person name="Bunk B."/>
            <person name="Rast P."/>
            <person name="Borchert D."/>
            <person name="Glockner I."/>
            <person name="Freese H.M."/>
            <person name="Klenk H.P."/>
            <person name="Overmann J."/>
            <person name="Kaster A.K."/>
            <person name="Rohde M."/>
            <person name="Wiegand S."/>
            <person name="Jogler C."/>
        </authorList>
    </citation>
    <scope>NUCLEOTIDE SEQUENCE [LARGE SCALE GENOMIC DNA]</scope>
    <source>
        <strain evidence="2 3">NH11</strain>
    </source>
</reference>
<dbReference type="InterPro" id="IPR013517">
    <property type="entry name" value="FG-GAP"/>
</dbReference>
<dbReference type="EMBL" id="CP017641">
    <property type="protein sequence ID" value="APZ92705.1"/>
    <property type="molecule type" value="Genomic_DNA"/>
</dbReference>
<dbReference type="PANTHER" id="PTHR16026:SF0">
    <property type="entry name" value="CARTILAGE ACIDIC PROTEIN 1"/>
    <property type="match status" value="1"/>
</dbReference>
<evidence type="ECO:0000313" key="2">
    <source>
        <dbReference type="EMBL" id="APZ92705.1"/>
    </source>
</evidence>
<dbReference type="STRING" id="1891926.Fuma_02317"/>
<dbReference type="OrthoDB" id="5287961at2"/>
<evidence type="ECO:0000313" key="3">
    <source>
        <dbReference type="Proteomes" id="UP000187735"/>
    </source>
</evidence>
<keyword evidence="1" id="KW-0732">Signal</keyword>
<proteinExistence type="predicted"/>
<dbReference type="SUPFAM" id="SSF69318">
    <property type="entry name" value="Integrin alpha N-terminal domain"/>
    <property type="match status" value="1"/>
</dbReference>
<name>A0A1P8WF67_9PLAN</name>
<gene>
    <name evidence="2" type="ORF">Fuma_02317</name>
</gene>
<evidence type="ECO:0000256" key="1">
    <source>
        <dbReference type="ARBA" id="ARBA00022729"/>
    </source>
</evidence>
<dbReference type="KEGG" id="fmr:Fuma_02317"/>
<dbReference type="Pfam" id="PF13517">
    <property type="entry name" value="FG-GAP_3"/>
    <property type="match status" value="2"/>
</dbReference>
<dbReference type="InterPro" id="IPR027039">
    <property type="entry name" value="Crtac1"/>
</dbReference>
<dbReference type="RefSeq" id="WP_158520949.1">
    <property type="nucleotide sequence ID" value="NZ_CP017641.1"/>
</dbReference>
<dbReference type="Proteomes" id="UP000187735">
    <property type="component" value="Chromosome"/>
</dbReference>
<dbReference type="PANTHER" id="PTHR16026">
    <property type="entry name" value="CARTILAGE ACIDIC PROTEIN 1"/>
    <property type="match status" value="1"/>
</dbReference>
<keyword evidence="3" id="KW-1185">Reference proteome</keyword>
<dbReference type="InterPro" id="IPR028994">
    <property type="entry name" value="Integrin_alpha_N"/>
</dbReference>
<organism evidence="2 3">
    <name type="scientific">Fuerstiella marisgermanici</name>
    <dbReference type="NCBI Taxonomy" id="1891926"/>
    <lineage>
        <taxon>Bacteria</taxon>
        <taxon>Pseudomonadati</taxon>
        <taxon>Planctomycetota</taxon>
        <taxon>Planctomycetia</taxon>
        <taxon>Planctomycetales</taxon>
        <taxon>Planctomycetaceae</taxon>
        <taxon>Fuerstiella</taxon>
    </lineage>
</organism>
<dbReference type="AlphaFoldDB" id="A0A1P8WF67"/>
<dbReference type="Gene3D" id="2.130.10.130">
    <property type="entry name" value="Integrin alpha, N-terminal"/>
    <property type="match status" value="2"/>
</dbReference>
<sequence length="530" mass="57455">MPVFFDAASDWGVAFLDLPVRPDDYHLSTIIGSGCAILDFDRNGYLDVMLVAQNSVNRNVAFFRQDGPGQFTECAEQLGLGEVSGAGIAVGDCDNDGWPDLYISSPNEDALWRNHGGAFFRDVTATSGISNSKWGTSACWLDYDRDGWLDLFVTNYVNYTHRPCTRLGGGNADFCTPGLFPRTTDVLFRNVTGESSGGELSFEDVSLGAGVGSGLSAGLGVTAMDFDGDNWIDVYVASDQYPNLLWINEQGTFKDRAAVSGCDLSFQGRPQGSMGIAIGDVDQNETEEVVVSHLDGESHAVYSQQGGGFYRDISRETGISPFTRSTTGFGLCIVDFDFNGVNELLTANGRVRRSEGLSESVTDFWKPYQQPIQCLSIDGTTDQRQSENALSGRMVVARGLAVGDLDRDGDPDAIVSTIGSPAIVLRNDSTAMHSGLTLRFVDPGLSGRSCPGTKFTWDVDGRKSLHTFQPCQSYMSTHAAEYYLSCPVDADMIFVEVIWPHGSMAPERFRIAAHAESPVLIERGHGVLLE</sequence>
<accession>A0A1P8WF67</accession>